<comment type="subcellular location">
    <subcellularLocation>
        <location evidence="1">Cell outer membrane</location>
    </subcellularLocation>
</comment>
<dbReference type="InterPro" id="IPR005618">
    <property type="entry name" value="OMPW"/>
</dbReference>
<dbReference type="SUPFAM" id="SSF56925">
    <property type="entry name" value="OMPA-like"/>
    <property type="match status" value="1"/>
</dbReference>
<feature type="chain" id="PRO_5020590807" evidence="2">
    <location>
        <begin position="25"/>
        <end position="210"/>
    </location>
</feature>
<comment type="caution">
    <text evidence="3">The sequence shown here is derived from an EMBL/GenBank/DDBJ whole genome shotgun (WGS) entry which is preliminary data.</text>
</comment>
<dbReference type="RefSeq" id="WP_087837593.1">
    <property type="nucleotide sequence ID" value="NZ_SGXC01000001.1"/>
</dbReference>
<sequence>MFSRRTPPILLAALLAAAFSAAQAHEAGDWLLKAGISQVRPKSDNGTVLNGAVRLDAGNSTRPSASLTYMATRNVGIELLAAVPFRHDIGASGAVGGNIGSSRQLPPTLSVQWHFLPDSQVQPYVGLGVNYTRFFHTRAAGALAGQDLSLGDSWGLAAQVGVDVKMGERWFLNASLRYIDISSKVKLNGSQIGKARIDPWVPTIAIGYRF</sequence>
<dbReference type="PANTHER" id="PTHR36920">
    <property type="match status" value="1"/>
</dbReference>
<dbReference type="PANTHER" id="PTHR36920:SF1">
    <property type="entry name" value="OUTER MEMBRANE PROTEIN W"/>
    <property type="match status" value="1"/>
</dbReference>
<dbReference type="Gene3D" id="2.40.160.20">
    <property type="match status" value="1"/>
</dbReference>
<dbReference type="GO" id="GO:0055085">
    <property type="term" value="P:transmembrane transport"/>
    <property type="evidence" value="ECO:0007669"/>
    <property type="project" value="TreeGrafter"/>
</dbReference>
<keyword evidence="2" id="KW-0732">Signal</keyword>
<dbReference type="AlphaFoldDB" id="A0A4Q7NL66"/>
<organism evidence="3 4">
    <name type="scientific">Pigmentiphaga kullae</name>
    <dbReference type="NCBI Taxonomy" id="151784"/>
    <lineage>
        <taxon>Bacteria</taxon>
        <taxon>Pseudomonadati</taxon>
        <taxon>Pseudomonadota</taxon>
        <taxon>Betaproteobacteria</taxon>
        <taxon>Burkholderiales</taxon>
        <taxon>Alcaligenaceae</taxon>
        <taxon>Pigmentiphaga</taxon>
    </lineage>
</organism>
<evidence type="ECO:0000256" key="1">
    <source>
        <dbReference type="ARBA" id="ARBA00004442"/>
    </source>
</evidence>
<dbReference type="Proteomes" id="UP000292445">
    <property type="component" value="Unassembled WGS sequence"/>
</dbReference>
<evidence type="ECO:0000313" key="4">
    <source>
        <dbReference type="Proteomes" id="UP000292445"/>
    </source>
</evidence>
<feature type="signal peptide" evidence="2">
    <location>
        <begin position="1"/>
        <end position="24"/>
    </location>
</feature>
<dbReference type="InterPro" id="IPR011250">
    <property type="entry name" value="OMP/PagP_B-barrel"/>
</dbReference>
<reference evidence="3 4" key="1">
    <citation type="submission" date="2019-02" db="EMBL/GenBank/DDBJ databases">
        <title>Genomic Encyclopedia of Type Strains, Phase IV (KMG-IV): sequencing the most valuable type-strain genomes for metagenomic binning, comparative biology and taxonomic classification.</title>
        <authorList>
            <person name="Goeker M."/>
        </authorList>
    </citation>
    <scope>NUCLEOTIDE SEQUENCE [LARGE SCALE GENOMIC DNA]</scope>
    <source>
        <strain evidence="3 4">K24</strain>
    </source>
</reference>
<accession>A0A4Q7NL66</accession>
<dbReference type="Pfam" id="PF03922">
    <property type="entry name" value="OmpW"/>
    <property type="match status" value="1"/>
</dbReference>
<protein>
    <submittedName>
        <fullName evidence="3">Outer membrane protein</fullName>
    </submittedName>
</protein>
<dbReference type="OrthoDB" id="9807574at2"/>
<proteinExistence type="predicted"/>
<gene>
    <name evidence="3" type="ORF">EV675_1891</name>
</gene>
<keyword evidence="4" id="KW-1185">Reference proteome</keyword>
<evidence type="ECO:0000313" key="3">
    <source>
        <dbReference type="EMBL" id="RZS85861.1"/>
    </source>
</evidence>
<dbReference type="GO" id="GO:0009279">
    <property type="term" value="C:cell outer membrane"/>
    <property type="evidence" value="ECO:0007669"/>
    <property type="project" value="UniProtKB-SubCell"/>
</dbReference>
<evidence type="ECO:0000256" key="2">
    <source>
        <dbReference type="SAM" id="SignalP"/>
    </source>
</evidence>
<name>A0A4Q7NL66_9BURK</name>
<dbReference type="EMBL" id="SGXC01000001">
    <property type="protein sequence ID" value="RZS85861.1"/>
    <property type="molecule type" value="Genomic_DNA"/>
</dbReference>